<dbReference type="UniPathway" id="UPA00139">
    <property type="reaction ID" value="UER00341"/>
</dbReference>
<evidence type="ECO:0000256" key="6">
    <source>
        <dbReference type="ARBA" id="ARBA00022801"/>
    </source>
</evidence>
<comment type="cofactor">
    <cofactor evidence="1 13">
        <name>Ca(2+)</name>
        <dbReference type="ChEBI" id="CHEBI:29108"/>
    </cofactor>
</comment>
<dbReference type="GO" id="GO:0046872">
    <property type="term" value="F:metal ion binding"/>
    <property type="evidence" value="ECO:0007669"/>
    <property type="project" value="UniProtKB-KW"/>
</dbReference>
<dbReference type="GO" id="GO:0006559">
    <property type="term" value="P:L-phenylalanine catabolic process"/>
    <property type="evidence" value="ECO:0007669"/>
    <property type="project" value="UniProtKB-UniPathway"/>
</dbReference>
<protein>
    <recommendedName>
        <fullName evidence="4">fumarylacetoacetase</fullName>
        <ecNumber evidence="4">3.7.1.2</ecNumber>
    </recommendedName>
</protein>
<evidence type="ECO:0000256" key="12">
    <source>
        <dbReference type="PIRSR" id="PIRSR605959-2"/>
    </source>
</evidence>
<evidence type="ECO:0000256" key="7">
    <source>
        <dbReference type="ARBA" id="ARBA00022837"/>
    </source>
</evidence>
<dbReference type="Proteomes" id="UP000295210">
    <property type="component" value="Unassembled WGS sequence"/>
</dbReference>
<keyword evidence="17" id="KW-1185">Reference proteome</keyword>
<dbReference type="InterPro" id="IPR015377">
    <property type="entry name" value="Fumarylacetoacetase_N"/>
</dbReference>
<accession>A0A4R1KXY8</accession>
<dbReference type="NCBIfam" id="TIGR01266">
    <property type="entry name" value="fum_ac_acetase"/>
    <property type="match status" value="1"/>
</dbReference>
<dbReference type="FunFam" id="3.90.850.10:FF:000009">
    <property type="entry name" value="Fumarylacetoacetase"/>
    <property type="match status" value="1"/>
</dbReference>
<feature type="binding site" evidence="13">
    <location>
        <position position="262"/>
    </location>
    <ligand>
        <name>Mg(2+)</name>
        <dbReference type="ChEBI" id="CHEBI:18420"/>
    </ligand>
</feature>
<feature type="binding site" evidence="13">
    <location>
        <position position="258"/>
    </location>
    <ligand>
        <name>Mg(2+)</name>
        <dbReference type="ChEBI" id="CHEBI:18420"/>
    </ligand>
</feature>
<dbReference type="InterPro" id="IPR036462">
    <property type="entry name" value="Fumarylacetoacetase_N_sf"/>
</dbReference>
<feature type="domain" description="Fumarylacetoacetase-like C-terminal" evidence="14">
    <location>
        <begin position="130"/>
        <end position="415"/>
    </location>
</feature>
<keyword evidence="5 13" id="KW-0479">Metal-binding</keyword>
<reference evidence="16 17" key="1">
    <citation type="submission" date="2019-03" db="EMBL/GenBank/DDBJ databases">
        <title>Genomic Encyclopedia of Type Strains, Phase IV (KMG-IV): sequencing the most valuable type-strain genomes for metagenomic binning, comparative biology and taxonomic classification.</title>
        <authorList>
            <person name="Goeker M."/>
        </authorList>
    </citation>
    <scope>NUCLEOTIDE SEQUENCE [LARGE SCALE GENOMIC DNA]</scope>
    <source>
        <strain evidence="16 17">DSM 103428</strain>
    </source>
</reference>
<keyword evidence="7 13" id="KW-0106">Calcium</keyword>
<keyword evidence="10" id="KW-0585">Phenylalanine catabolism</keyword>
<dbReference type="SUPFAM" id="SSF63433">
    <property type="entry name" value="Fumarylacetoacetate hydrolase, FAH, N-terminal domain"/>
    <property type="match status" value="1"/>
</dbReference>
<evidence type="ECO:0000256" key="11">
    <source>
        <dbReference type="PIRSR" id="PIRSR605959-1"/>
    </source>
</evidence>
<feature type="binding site" evidence="13">
    <location>
        <position position="238"/>
    </location>
    <ligand>
        <name>Mg(2+)</name>
        <dbReference type="ChEBI" id="CHEBI:18420"/>
    </ligand>
</feature>
<comment type="pathway">
    <text evidence="3">Amino-acid degradation; L-phenylalanine degradation; acetoacetate and fumarate from L-phenylalanine: step 6/6.</text>
</comment>
<evidence type="ECO:0000256" key="3">
    <source>
        <dbReference type="ARBA" id="ARBA00004782"/>
    </source>
</evidence>
<evidence type="ECO:0000256" key="13">
    <source>
        <dbReference type="PIRSR" id="PIRSR605959-3"/>
    </source>
</evidence>
<dbReference type="GO" id="GO:1902000">
    <property type="term" value="P:homogentisate catabolic process"/>
    <property type="evidence" value="ECO:0007669"/>
    <property type="project" value="TreeGrafter"/>
</dbReference>
<gene>
    <name evidence="16" type="ORF">C7378_3401</name>
</gene>
<evidence type="ECO:0000256" key="8">
    <source>
        <dbReference type="ARBA" id="ARBA00022842"/>
    </source>
</evidence>
<dbReference type="EMBL" id="SMGK01000007">
    <property type="protein sequence ID" value="TCK70244.1"/>
    <property type="molecule type" value="Genomic_DNA"/>
</dbReference>
<dbReference type="OrthoDB" id="9805307at2"/>
<feature type="binding site" evidence="12">
    <location>
        <position position="363"/>
    </location>
    <ligand>
        <name>substrate</name>
    </ligand>
</feature>
<evidence type="ECO:0000313" key="17">
    <source>
        <dbReference type="Proteomes" id="UP000295210"/>
    </source>
</evidence>
<dbReference type="Pfam" id="PF01557">
    <property type="entry name" value="FAA_hydrolase"/>
    <property type="match status" value="1"/>
</dbReference>
<feature type="binding site" evidence="13">
    <location>
        <position position="238"/>
    </location>
    <ligand>
        <name>Ca(2+)</name>
        <dbReference type="ChEBI" id="CHEBI:29108"/>
    </ligand>
</feature>
<dbReference type="PANTHER" id="PTHR43069">
    <property type="entry name" value="FUMARYLACETOACETASE"/>
    <property type="match status" value="1"/>
</dbReference>
<feature type="binding site" evidence="12">
    <location>
        <position position="134"/>
    </location>
    <ligand>
        <name>substrate</name>
    </ligand>
</feature>
<feature type="active site" description="Proton acceptor" evidence="11">
    <location>
        <position position="139"/>
    </location>
</feature>
<proteinExistence type="predicted"/>
<feature type="binding site" evidence="13">
    <location>
        <position position="206"/>
    </location>
    <ligand>
        <name>Ca(2+)</name>
        <dbReference type="ChEBI" id="CHEBI:29108"/>
    </ligand>
</feature>
<feature type="binding site" evidence="13">
    <location>
        <position position="204"/>
    </location>
    <ligand>
        <name>Ca(2+)</name>
        <dbReference type="ChEBI" id="CHEBI:29108"/>
    </ligand>
</feature>
<evidence type="ECO:0000256" key="5">
    <source>
        <dbReference type="ARBA" id="ARBA00022723"/>
    </source>
</evidence>
<feature type="binding site" evidence="12">
    <location>
        <position position="245"/>
    </location>
    <ligand>
        <name>substrate</name>
    </ligand>
</feature>
<evidence type="ECO:0000256" key="2">
    <source>
        <dbReference type="ARBA" id="ARBA00001946"/>
    </source>
</evidence>
<dbReference type="InterPro" id="IPR005959">
    <property type="entry name" value="Fumarylacetoacetase"/>
</dbReference>
<evidence type="ECO:0000256" key="1">
    <source>
        <dbReference type="ARBA" id="ARBA00001913"/>
    </source>
</evidence>
<dbReference type="PANTHER" id="PTHR43069:SF2">
    <property type="entry name" value="FUMARYLACETOACETASE"/>
    <property type="match status" value="1"/>
</dbReference>
<dbReference type="Pfam" id="PF09298">
    <property type="entry name" value="FAA_hydrolase_N"/>
    <property type="match status" value="1"/>
</dbReference>
<dbReference type="AlphaFoldDB" id="A0A4R1KXY8"/>
<keyword evidence="8 13" id="KW-0460">Magnesium</keyword>
<feature type="binding site" evidence="13">
    <location>
        <position position="132"/>
    </location>
    <ligand>
        <name>Ca(2+)</name>
        <dbReference type="ChEBI" id="CHEBI:29108"/>
    </ligand>
</feature>
<dbReference type="Gene3D" id="3.90.850.10">
    <property type="entry name" value="Fumarylacetoacetase-like, C-terminal domain"/>
    <property type="match status" value="1"/>
</dbReference>
<dbReference type="SUPFAM" id="SSF56529">
    <property type="entry name" value="FAH"/>
    <property type="match status" value="1"/>
</dbReference>
<feature type="binding site" evidence="12">
    <location>
        <position position="148"/>
    </location>
    <ligand>
        <name>substrate</name>
    </ligand>
</feature>
<organism evidence="16 17">
    <name type="scientific">Acidipila rosea</name>
    <dbReference type="NCBI Taxonomy" id="768535"/>
    <lineage>
        <taxon>Bacteria</taxon>
        <taxon>Pseudomonadati</taxon>
        <taxon>Acidobacteriota</taxon>
        <taxon>Terriglobia</taxon>
        <taxon>Terriglobales</taxon>
        <taxon>Acidobacteriaceae</taxon>
        <taxon>Acidipila</taxon>
    </lineage>
</organism>
<evidence type="ECO:0000259" key="14">
    <source>
        <dbReference type="Pfam" id="PF01557"/>
    </source>
</evidence>
<evidence type="ECO:0000256" key="10">
    <source>
        <dbReference type="ARBA" id="ARBA00023232"/>
    </source>
</evidence>
<dbReference type="InterPro" id="IPR036663">
    <property type="entry name" value="Fumarylacetoacetase_C_sf"/>
</dbReference>
<dbReference type="InterPro" id="IPR011234">
    <property type="entry name" value="Fumarylacetoacetase-like_C"/>
</dbReference>
<evidence type="ECO:0000256" key="9">
    <source>
        <dbReference type="ARBA" id="ARBA00022878"/>
    </source>
</evidence>
<keyword evidence="6 16" id="KW-0378">Hydrolase</keyword>
<dbReference type="GO" id="GO:0004334">
    <property type="term" value="F:fumarylacetoacetase activity"/>
    <property type="evidence" value="ECO:0007669"/>
    <property type="project" value="UniProtKB-EC"/>
</dbReference>
<dbReference type="EC" id="3.7.1.2" evidence="4"/>
<dbReference type="RefSeq" id="WP_131999233.1">
    <property type="nucleotide sequence ID" value="NZ_SMGK01000007.1"/>
</dbReference>
<evidence type="ECO:0000313" key="16">
    <source>
        <dbReference type="EMBL" id="TCK70244.1"/>
    </source>
</evidence>
<feature type="binding site" evidence="12">
    <location>
        <position position="249"/>
    </location>
    <ligand>
        <name>substrate</name>
    </ligand>
</feature>
<evidence type="ECO:0000259" key="15">
    <source>
        <dbReference type="Pfam" id="PF09298"/>
    </source>
</evidence>
<comment type="cofactor">
    <cofactor evidence="2 13">
        <name>Mg(2+)</name>
        <dbReference type="ChEBI" id="CHEBI:18420"/>
    </cofactor>
</comment>
<dbReference type="GO" id="GO:0006572">
    <property type="term" value="P:L-tyrosine catabolic process"/>
    <property type="evidence" value="ECO:0007669"/>
    <property type="project" value="UniProtKB-KW"/>
</dbReference>
<sequence length="432" mass="47391">MAEERMISWVESANSERTDFPLENLPFGIFSPSGGGTPRIGIAIGDEVLDLRGADEIALLDTLPEEVRAACSDDSLNRLMSLGRSAATVLRRRVTGLLLAEDRSAEHHLRPLLTPMRHVRMHLPAVIRDYTDFYASLHHAENVGKLFRPDNPLLPNYKHLPVGYHGRASSIVVDGAEVRRPWGQRQLVPGTVPVFEPSRSLDYELELGFFIAEGNRLGEPVPVNAADAMIFGLCLLNDWSARDIQAWEYQPLGPFLGKNFATSISPWVVTMDALAPFRTGTSVRGGDDPTLLPYLRVDTSTAGLDIVLEVSISTAKMRQQGSAPSLLARTNSLHLYWSLIQMIAHHTSNGCNLRPADLLATGTISGPTSDSLGSMLELTRRGADPIRLASGEMRSFLEDGDEIILRGYCERFGAVRIGFGECRGVILPAHHP</sequence>
<keyword evidence="9" id="KW-0828">Tyrosine catabolism</keyword>
<evidence type="ECO:0000256" key="4">
    <source>
        <dbReference type="ARBA" id="ARBA00012094"/>
    </source>
</evidence>
<feature type="domain" description="Fumarylacetoacetase N-terminal" evidence="15">
    <location>
        <begin position="23"/>
        <end position="124"/>
    </location>
</feature>
<name>A0A4R1KXY8_9BACT</name>
<dbReference type="Gene3D" id="2.30.30.230">
    <property type="entry name" value="Fumarylacetoacetase, N-terminal domain"/>
    <property type="match status" value="1"/>
</dbReference>
<comment type="caution">
    <text evidence="16">The sequence shown here is derived from an EMBL/GenBank/DDBJ whole genome shotgun (WGS) entry which is preliminary data.</text>
</comment>